<dbReference type="AlphaFoldDB" id="A0A1H9Q7A4"/>
<evidence type="ECO:0000313" key="2">
    <source>
        <dbReference type="Proteomes" id="UP000199221"/>
    </source>
</evidence>
<accession>A0A1H9Q7A4</accession>
<dbReference type="Proteomes" id="UP000199221">
    <property type="component" value="Unassembled WGS sequence"/>
</dbReference>
<reference evidence="1 2" key="1">
    <citation type="submission" date="2016-10" db="EMBL/GenBank/DDBJ databases">
        <authorList>
            <person name="de Groot N.N."/>
        </authorList>
    </citation>
    <scope>NUCLEOTIDE SEQUENCE [LARGE SCALE GENOMIC DNA]</scope>
    <source>
        <strain evidence="1 2">LMG 27941</strain>
    </source>
</reference>
<proteinExistence type="predicted"/>
<sequence>MTKLLPRGVRNRNPGNIDFNPANNWVGQIGKEPGGRFCIFDTPENGIRALGKLLQTYYNKHGLRNVAAIIKRWAPEIENDTDVYIRTVAQRCGLSPSDPIKDIKNQQVLGGLVLAIIKHENANYEYPPAVFAEGLRRALA</sequence>
<dbReference type="EMBL" id="FOEQ01000009">
    <property type="protein sequence ID" value="SER55713.1"/>
    <property type="molecule type" value="Genomic_DNA"/>
</dbReference>
<organism evidence="1 2">
    <name type="scientific">Pseudomonas soli</name>
    <dbReference type="NCBI Taxonomy" id="1306993"/>
    <lineage>
        <taxon>Bacteria</taxon>
        <taxon>Pseudomonadati</taxon>
        <taxon>Pseudomonadota</taxon>
        <taxon>Gammaproteobacteria</taxon>
        <taxon>Pseudomonadales</taxon>
        <taxon>Pseudomonadaceae</taxon>
        <taxon>Pseudomonas</taxon>
    </lineage>
</organism>
<evidence type="ECO:0000313" key="1">
    <source>
        <dbReference type="EMBL" id="SER55713.1"/>
    </source>
</evidence>
<evidence type="ECO:0008006" key="3">
    <source>
        <dbReference type="Google" id="ProtNLM"/>
    </source>
</evidence>
<name>A0A1H9Q7A4_9PSED</name>
<protein>
    <recommendedName>
        <fullName evidence="3">Structural protein P5</fullName>
    </recommendedName>
</protein>
<dbReference type="GeneID" id="93678309"/>
<gene>
    <name evidence="1" type="ORF">SAMN05216230_109107</name>
</gene>
<dbReference type="RefSeq" id="WP_094011959.1">
    <property type="nucleotide sequence ID" value="NZ_CP128543.1"/>
</dbReference>